<keyword evidence="1" id="KW-1133">Transmembrane helix</keyword>
<reference evidence="3" key="1">
    <citation type="journal article" date="2019" name="bioRxiv">
        <title>The Genome of the Zebra Mussel, Dreissena polymorpha: A Resource for Invasive Species Research.</title>
        <authorList>
            <person name="McCartney M.A."/>
            <person name="Auch B."/>
            <person name="Kono T."/>
            <person name="Mallez S."/>
            <person name="Zhang Y."/>
            <person name="Obille A."/>
            <person name="Becker A."/>
            <person name="Abrahante J.E."/>
            <person name="Garbe J."/>
            <person name="Badalamenti J.P."/>
            <person name="Herman A."/>
            <person name="Mangelson H."/>
            <person name="Liachko I."/>
            <person name="Sullivan S."/>
            <person name="Sone E.D."/>
            <person name="Koren S."/>
            <person name="Silverstein K.A.T."/>
            <person name="Beckman K.B."/>
            <person name="Gohl D.M."/>
        </authorList>
    </citation>
    <scope>NUCLEOTIDE SEQUENCE</scope>
    <source>
        <strain evidence="3">Duluth1</strain>
        <tissue evidence="3">Whole animal</tissue>
    </source>
</reference>
<keyword evidence="1" id="KW-0472">Membrane</keyword>
<evidence type="ECO:0000256" key="1">
    <source>
        <dbReference type="SAM" id="Phobius"/>
    </source>
</evidence>
<protein>
    <submittedName>
        <fullName evidence="3">Uncharacterized protein</fullName>
    </submittedName>
</protein>
<keyword evidence="5" id="KW-1185">Reference proteome</keyword>
<dbReference type="EMBL" id="JAIWYP010000006">
    <property type="protein sequence ID" value="KAH3810908.1"/>
    <property type="molecule type" value="Genomic_DNA"/>
</dbReference>
<keyword evidence="1" id="KW-0812">Transmembrane</keyword>
<dbReference type="Proteomes" id="UP000828390">
    <property type="component" value="Unassembled WGS sequence"/>
</dbReference>
<comment type="caution">
    <text evidence="3">The sequence shown here is derived from an EMBL/GenBank/DDBJ whole genome shotgun (WGS) entry which is preliminary data.</text>
</comment>
<dbReference type="EMBL" id="JAIWYP010000006">
    <property type="protein sequence ID" value="KAH3810904.1"/>
    <property type="molecule type" value="Genomic_DNA"/>
</dbReference>
<evidence type="ECO:0000313" key="3">
    <source>
        <dbReference type="EMBL" id="KAH3810906.1"/>
    </source>
</evidence>
<gene>
    <name evidence="2" type="ORF">DPMN_139303</name>
    <name evidence="3" type="ORF">DPMN_139305</name>
    <name evidence="4" type="ORF">DPMN_139307</name>
</gene>
<accession>A0A9D4JFJ0</accession>
<dbReference type="EMBL" id="JAIWYP010000006">
    <property type="protein sequence ID" value="KAH3810906.1"/>
    <property type="molecule type" value="Genomic_DNA"/>
</dbReference>
<reference evidence="3" key="2">
    <citation type="submission" date="2020-11" db="EMBL/GenBank/DDBJ databases">
        <authorList>
            <person name="McCartney M.A."/>
            <person name="Auch B."/>
            <person name="Kono T."/>
            <person name="Mallez S."/>
            <person name="Becker A."/>
            <person name="Gohl D.M."/>
            <person name="Silverstein K.A.T."/>
            <person name="Koren S."/>
            <person name="Bechman K.B."/>
            <person name="Herman A."/>
            <person name="Abrahante J.E."/>
            <person name="Garbe J."/>
        </authorList>
    </citation>
    <scope>NUCLEOTIDE SEQUENCE</scope>
    <source>
        <strain evidence="3">Duluth1</strain>
        <tissue evidence="3">Whole animal</tissue>
    </source>
</reference>
<evidence type="ECO:0000313" key="5">
    <source>
        <dbReference type="Proteomes" id="UP000828390"/>
    </source>
</evidence>
<name>A0A9D4JFJ0_DREPO</name>
<proteinExistence type="predicted"/>
<organism evidence="3 5">
    <name type="scientific">Dreissena polymorpha</name>
    <name type="common">Zebra mussel</name>
    <name type="synonym">Mytilus polymorpha</name>
    <dbReference type="NCBI Taxonomy" id="45954"/>
    <lineage>
        <taxon>Eukaryota</taxon>
        <taxon>Metazoa</taxon>
        <taxon>Spiralia</taxon>
        <taxon>Lophotrochozoa</taxon>
        <taxon>Mollusca</taxon>
        <taxon>Bivalvia</taxon>
        <taxon>Autobranchia</taxon>
        <taxon>Heteroconchia</taxon>
        <taxon>Euheterodonta</taxon>
        <taxon>Imparidentia</taxon>
        <taxon>Neoheterodontei</taxon>
        <taxon>Myida</taxon>
        <taxon>Dreissenoidea</taxon>
        <taxon>Dreissenidae</taxon>
        <taxon>Dreissena</taxon>
    </lineage>
</organism>
<dbReference type="AlphaFoldDB" id="A0A9D4JFJ0"/>
<evidence type="ECO:0000313" key="4">
    <source>
        <dbReference type="EMBL" id="KAH3810908.1"/>
    </source>
</evidence>
<sequence length="65" mass="7196">MATKTVIITKTTRTGDDETNVNHIDAHVKKEDFLSRDRNKAGMIALIITTLPGMLCCSVFSGCRR</sequence>
<feature type="transmembrane region" description="Helical" evidence="1">
    <location>
        <begin position="41"/>
        <end position="63"/>
    </location>
</feature>
<evidence type="ECO:0000313" key="2">
    <source>
        <dbReference type="EMBL" id="KAH3810904.1"/>
    </source>
</evidence>